<dbReference type="EMBL" id="CP000155">
    <property type="protein sequence ID" value="ABC32792.1"/>
    <property type="molecule type" value="Genomic_DNA"/>
</dbReference>
<name>Q2S982_HAHCH</name>
<evidence type="ECO:0000313" key="2">
    <source>
        <dbReference type="Proteomes" id="UP000000238"/>
    </source>
</evidence>
<sequence length="173" mass="17948">MKVFRRRGGVKALNSGFTMIEMIMVMILLGILSVTAISLFATRDAYSARVVADQILSQARLAEQVAIGRRAAPTTTLTLSLSGADFSGVVAQGGYVSQREVDASGVSISWSQSATTSCGGGALPATITFNQDGDVINPASGGTTNTLICVSGDTAYPICITTLGYAYEGFCES</sequence>
<dbReference type="AlphaFoldDB" id="Q2S982"/>
<organism evidence="1 2">
    <name type="scientific">Hahella chejuensis (strain KCTC 2396)</name>
    <dbReference type="NCBI Taxonomy" id="349521"/>
    <lineage>
        <taxon>Bacteria</taxon>
        <taxon>Pseudomonadati</taxon>
        <taxon>Pseudomonadota</taxon>
        <taxon>Gammaproteobacteria</taxon>
        <taxon>Oceanospirillales</taxon>
        <taxon>Hahellaceae</taxon>
        <taxon>Hahella</taxon>
    </lineage>
</organism>
<proteinExistence type="predicted"/>
<accession>Q2S982</accession>
<dbReference type="Proteomes" id="UP000000238">
    <property type="component" value="Chromosome"/>
</dbReference>
<dbReference type="InterPro" id="IPR045584">
    <property type="entry name" value="Pilin-like"/>
</dbReference>
<dbReference type="STRING" id="349521.HCH_06144"/>
<dbReference type="HOGENOM" id="CLU_132025_0_0_6"/>
<dbReference type="SUPFAM" id="SSF54523">
    <property type="entry name" value="Pili subunits"/>
    <property type="match status" value="1"/>
</dbReference>
<evidence type="ECO:0000313" key="1">
    <source>
        <dbReference type="EMBL" id="ABC32792.1"/>
    </source>
</evidence>
<dbReference type="InterPro" id="IPR012902">
    <property type="entry name" value="N_methyl_site"/>
</dbReference>
<protein>
    <submittedName>
        <fullName evidence="1">Type II secretory pathway, pseudopilin PulG</fullName>
    </submittedName>
</protein>
<dbReference type="Pfam" id="PF07963">
    <property type="entry name" value="N_methyl"/>
    <property type="match status" value="1"/>
</dbReference>
<reference evidence="1 2" key="1">
    <citation type="journal article" date="2005" name="Nucleic Acids Res.">
        <title>Genomic blueprint of Hahella chejuensis, a marine microbe producing an algicidal agent.</title>
        <authorList>
            <person name="Jeong H."/>
            <person name="Yim J.H."/>
            <person name="Lee C."/>
            <person name="Choi S.-H."/>
            <person name="Park Y.K."/>
            <person name="Yoon S.H."/>
            <person name="Hur C.-G."/>
            <person name="Kang H.-Y."/>
            <person name="Kim D."/>
            <person name="Lee H.H."/>
            <person name="Park K.H."/>
            <person name="Park S.-H."/>
            <person name="Park H.-S."/>
            <person name="Lee H.K."/>
            <person name="Oh T.K."/>
            <person name="Kim J.F."/>
        </authorList>
    </citation>
    <scope>NUCLEOTIDE SEQUENCE [LARGE SCALE GENOMIC DNA]</scope>
    <source>
        <strain evidence="1 2">KCTC 2396</strain>
    </source>
</reference>
<dbReference type="RefSeq" id="WP_011399850.1">
    <property type="nucleotide sequence ID" value="NC_007645.1"/>
</dbReference>
<keyword evidence="2" id="KW-1185">Reference proteome</keyword>
<dbReference type="eggNOG" id="COG4970">
    <property type="taxonomic scope" value="Bacteria"/>
</dbReference>
<dbReference type="KEGG" id="hch:HCH_06144"/>
<gene>
    <name evidence="1" type="ordered locus">HCH_06144</name>
</gene>
<dbReference type="NCBIfam" id="TIGR02532">
    <property type="entry name" value="IV_pilin_GFxxxE"/>
    <property type="match status" value="1"/>
</dbReference>
<dbReference type="Gene3D" id="3.30.700.10">
    <property type="entry name" value="Glycoprotein, Type 4 Pilin"/>
    <property type="match status" value="1"/>
</dbReference>